<feature type="transmembrane region" description="Helical" evidence="1">
    <location>
        <begin position="233"/>
        <end position="250"/>
    </location>
</feature>
<feature type="transmembrane region" description="Helical" evidence="1">
    <location>
        <begin position="166"/>
        <end position="183"/>
    </location>
</feature>
<feature type="transmembrane region" description="Helical" evidence="1">
    <location>
        <begin position="117"/>
        <end position="135"/>
    </location>
</feature>
<reference evidence="3" key="1">
    <citation type="journal article" date="2019" name="Int. J. Syst. Evol. Microbiol.">
        <title>The Global Catalogue of Microorganisms (GCM) 10K type strain sequencing project: providing services to taxonomists for standard genome sequencing and annotation.</title>
        <authorList>
            <consortium name="The Broad Institute Genomics Platform"/>
            <consortium name="The Broad Institute Genome Sequencing Center for Infectious Disease"/>
            <person name="Wu L."/>
            <person name="Ma J."/>
        </authorList>
    </citation>
    <scope>NUCLEOTIDE SEQUENCE [LARGE SCALE GENOMIC DNA]</scope>
    <source>
        <strain evidence="3">CGMCC 4.7237</strain>
    </source>
</reference>
<dbReference type="EMBL" id="JBHSBB010000029">
    <property type="protein sequence ID" value="MFC4035735.1"/>
    <property type="molecule type" value="Genomic_DNA"/>
</dbReference>
<feature type="transmembrane region" description="Helical" evidence="1">
    <location>
        <begin position="195"/>
        <end position="213"/>
    </location>
</feature>
<keyword evidence="3" id="KW-1185">Reference proteome</keyword>
<organism evidence="2 3">
    <name type="scientific">Streptomyces polygonati</name>
    <dbReference type="NCBI Taxonomy" id="1617087"/>
    <lineage>
        <taxon>Bacteria</taxon>
        <taxon>Bacillati</taxon>
        <taxon>Actinomycetota</taxon>
        <taxon>Actinomycetes</taxon>
        <taxon>Kitasatosporales</taxon>
        <taxon>Streptomycetaceae</taxon>
        <taxon>Streptomyces</taxon>
    </lineage>
</organism>
<comment type="caution">
    <text evidence="2">The sequence shown here is derived from an EMBL/GenBank/DDBJ whole genome shotgun (WGS) entry which is preliminary data.</text>
</comment>
<feature type="transmembrane region" description="Helical" evidence="1">
    <location>
        <begin position="88"/>
        <end position="110"/>
    </location>
</feature>
<dbReference type="RefSeq" id="WP_386436193.1">
    <property type="nucleotide sequence ID" value="NZ_JBHSBB010000029.1"/>
</dbReference>
<name>A0ABV8HUS1_9ACTN</name>
<gene>
    <name evidence="2" type="ORF">ACFO3J_30320</name>
</gene>
<dbReference type="Proteomes" id="UP001595765">
    <property type="component" value="Unassembled WGS sequence"/>
</dbReference>
<protein>
    <submittedName>
        <fullName evidence="2">Uncharacterized protein</fullName>
    </submittedName>
</protein>
<evidence type="ECO:0000256" key="1">
    <source>
        <dbReference type="SAM" id="Phobius"/>
    </source>
</evidence>
<evidence type="ECO:0000313" key="2">
    <source>
        <dbReference type="EMBL" id="MFC4035735.1"/>
    </source>
</evidence>
<keyword evidence="1" id="KW-0812">Transmembrane</keyword>
<evidence type="ECO:0000313" key="3">
    <source>
        <dbReference type="Proteomes" id="UP001595765"/>
    </source>
</evidence>
<keyword evidence="1" id="KW-1133">Transmembrane helix</keyword>
<accession>A0ABV8HUS1</accession>
<sequence length="270" mass="28071">MPDGVGHQFADGQLGCVNALVVDPPGAQCVAGVAPSPALTYSLNGKRGTEIIRLTFGRVVPVAASLGAGLLLGLVGPVTGEWDNPVCAALSIIFSSGWPWAGYAFLVGYFRSSKIESVLLSSLGLTIGVVAYYLFKDMNPTIPAGMESATSVPAGMEAGASSEGKILVWGTAALVLGAPVGLVGNVARTPGVGGLLFRLLIPLIAFFEATQRLSTEADRQGMTFSMTWNATRVAAIVSAVALVGHTAWSWRTRRSRTEERAEAGVSGRHL</sequence>
<proteinExistence type="predicted"/>
<feature type="transmembrane region" description="Helical" evidence="1">
    <location>
        <begin position="56"/>
        <end position="76"/>
    </location>
</feature>
<keyword evidence="1" id="KW-0472">Membrane</keyword>